<dbReference type="SMART" id="SM00507">
    <property type="entry name" value="HNHc"/>
    <property type="match status" value="1"/>
</dbReference>
<keyword evidence="4" id="KW-1185">Reference proteome</keyword>
<comment type="caution">
    <text evidence="3">The sequence shown here is derived from an EMBL/GenBank/DDBJ whole genome shotgun (WGS) entry which is preliminary data.</text>
</comment>
<dbReference type="InterPro" id="IPR002711">
    <property type="entry name" value="HNH"/>
</dbReference>
<evidence type="ECO:0000256" key="1">
    <source>
        <dbReference type="SAM" id="MobiDB-lite"/>
    </source>
</evidence>
<dbReference type="Pfam" id="PF01844">
    <property type="entry name" value="HNH"/>
    <property type="match status" value="1"/>
</dbReference>
<feature type="compositionally biased region" description="Acidic residues" evidence="1">
    <location>
        <begin position="164"/>
        <end position="173"/>
    </location>
</feature>
<evidence type="ECO:0000259" key="2">
    <source>
        <dbReference type="SMART" id="SM00507"/>
    </source>
</evidence>
<protein>
    <submittedName>
        <fullName evidence="3">HNH endonuclease</fullName>
    </submittedName>
</protein>
<dbReference type="GO" id="GO:0004519">
    <property type="term" value="F:endonuclease activity"/>
    <property type="evidence" value="ECO:0007669"/>
    <property type="project" value="UniProtKB-KW"/>
</dbReference>
<keyword evidence="3" id="KW-0255">Endonuclease</keyword>
<reference evidence="4" key="1">
    <citation type="submission" date="2017-05" db="EMBL/GenBank/DDBJ databases">
        <title>Improved OligoMM genomes.</title>
        <authorList>
            <person name="Garzetti D."/>
        </authorList>
    </citation>
    <scope>NUCLEOTIDE SEQUENCE [LARGE SCALE GENOMIC DNA]</scope>
    <source>
        <strain evidence="4">YL45</strain>
    </source>
</reference>
<dbReference type="InterPro" id="IPR003615">
    <property type="entry name" value="HNH_nuc"/>
</dbReference>
<dbReference type="GO" id="GO:0003676">
    <property type="term" value="F:nucleic acid binding"/>
    <property type="evidence" value="ECO:0007669"/>
    <property type="project" value="InterPro"/>
</dbReference>
<organism evidence="3 4">
    <name type="scientific">Turicimonas muris</name>
    <dbReference type="NCBI Taxonomy" id="1796652"/>
    <lineage>
        <taxon>Bacteria</taxon>
        <taxon>Pseudomonadati</taxon>
        <taxon>Pseudomonadota</taxon>
        <taxon>Betaproteobacteria</taxon>
        <taxon>Burkholderiales</taxon>
        <taxon>Sutterellaceae</taxon>
        <taxon>Turicimonas</taxon>
    </lineage>
</organism>
<dbReference type="EMBL" id="NHMP01000006">
    <property type="protein sequence ID" value="OXE45981.1"/>
    <property type="molecule type" value="Genomic_DNA"/>
</dbReference>
<evidence type="ECO:0000313" key="4">
    <source>
        <dbReference type="Proteomes" id="UP000214610"/>
    </source>
</evidence>
<name>A0A227KE39_9BURK</name>
<proteinExistence type="predicted"/>
<accession>A0A227KE39</accession>
<dbReference type="RefSeq" id="WP_066593991.1">
    <property type="nucleotide sequence ID" value="NZ_CAOTBB010000026.1"/>
</dbReference>
<keyword evidence="3" id="KW-0540">Nuclease</keyword>
<dbReference type="GeneID" id="78361997"/>
<evidence type="ECO:0000313" key="3">
    <source>
        <dbReference type="EMBL" id="OXE45981.1"/>
    </source>
</evidence>
<sequence>MQESLKEKKAKKILENLLFVRKLTKRKVHTSIIGEWEIDLNNPRYFYQKDKQGYVGPGYTEEIKSSCFLQLLGVLAVKYTVRIRCPSRKDLPPPTLGIDSRTINKILINREEVDLQQLFSCWKKDTSLPLSEEELINIGEKALEIIEKKTALSFFEELQNPQQTDDESDEDGETTNPKEPHKKLTRQYERDPKLRAKAIEEYGLGCVVCGTNFTEIYGELGENFIEVHHLIPISKTQTETSYRNLRPVCSNCHRMLHRLYRRNEKSIGPHAIEELRRLMKK</sequence>
<dbReference type="AlphaFoldDB" id="A0A227KE39"/>
<dbReference type="GO" id="GO:0008270">
    <property type="term" value="F:zinc ion binding"/>
    <property type="evidence" value="ECO:0007669"/>
    <property type="project" value="InterPro"/>
</dbReference>
<dbReference type="Proteomes" id="UP000214610">
    <property type="component" value="Unassembled WGS sequence"/>
</dbReference>
<dbReference type="Gene3D" id="1.10.30.50">
    <property type="match status" value="1"/>
</dbReference>
<dbReference type="CDD" id="cd00085">
    <property type="entry name" value="HNHc"/>
    <property type="match status" value="1"/>
</dbReference>
<feature type="region of interest" description="Disordered" evidence="1">
    <location>
        <begin position="158"/>
        <end position="189"/>
    </location>
</feature>
<keyword evidence="3" id="KW-0378">Hydrolase</keyword>
<feature type="domain" description="HNH nuclease" evidence="2">
    <location>
        <begin position="193"/>
        <end position="254"/>
    </location>
</feature>
<gene>
    <name evidence="3" type="ORF">ADH67_09660</name>
</gene>